<dbReference type="Pfam" id="PF13276">
    <property type="entry name" value="HTH_21"/>
    <property type="match status" value="1"/>
</dbReference>
<dbReference type="Pfam" id="PF01527">
    <property type="entry name" value="HTH_Tnp_1"/>
    <property type="match status" value="1"/>
</dbReference>
<dbReference type="InterPro" id="IPR036397">
    <property type="entry name" value="RNaseH_sf"/>
</dbReference>
<dbReference type="PANTHER" id="PTHR46889">
    <property type="entry name" value="TRANSPOSASE INSF FOR INSERTION SEQUENCE IS3B-RELATED"/>
    <property type="match status" value="1"/>
</dbReference>
<accession>A0ABY5IPL4</accession>
<dbReference type="SUPFAM" id="SSF46689">
    <property type="entry name" value="Homeodomain-like"/>
    <property type="match status" value="1"/>
</dbReference>
<dbReference type="PANTHER" id="PTHR46889:SF4">
    <property type="entry name" value="TRANSPOSASE INSO FOR INSERTION SEQUENCE ELEMENT IS911B-RELATED"/>
    <property type="match status" value="1"/>
</dbReference>
<evidence type="ECO:0000313" key="2">
    <source>
        <dbReference type="EMBL" id="UUC44137.1"/>
    </source>
</evidence>
<dbReference type="InterPro" id="IPR012337">
    <property type="entry name" value="RNaseH-like_sf"/>
</dbReference>
<keyword evidence="3" id="KW-1185">Reference proteome</keyword>
<dbReference type="InterPro" id="IPR002514">
    <property type="entry name" value="Transposase_8"/>
</dbReference>
<dbReference type="InterPro" id="IPR001584">
    <property type="entry name" value="Integrase_cat-core"/>
</dbReference>
<dbReference type="EMBL" id="CP101751">
    <property type="protein sequence ID" value="UUC44137.1"/>
    <property type="molecule type" value="Genomic_DNA"/>
</dbReference>
<dbReference type="InterPro" id="IPR025948">
    <property type="entry name" value="HTH-like_dom"/>
</dbReference>
<reference evidence="2" key="1">
    <citation type="submission" date="2022-07" db="EMBL/GenBank/DDBJ databases">
        <title>Isolation, identification, and degradation of a PFOSA degrading strain from sewage treatment plant.</title>
        <authorList>
            <person name="Zhang L."/>
            <person name="Huo Y."/>
        </authorList>
    </citation>
    <scope>NUCLEOTIDE SEQUENCE</scope>
    <source>
        <strain evidence="2">C1</strain>
    </source>
</reference>
<dbReference type="Pfam" id="PF13333">
    <property type="entry name" value="rve_2"/>
    <property type="match status" value="1"/>
</dbReference>
<sequence length="387" mass="45607">MEKIRKKYTSEYKIFAVGLCEQYGSALRVAEELGISKNCLYHWRRSLGKEKLTLQKTSDPDKRRKEMSRLRKEVRNIETERDIPKKGAKHLLQERRVRYEFIRENSDIFPVEKMCQVFQVDRSCYYKWLKKIPTSRALRKVYITFEICRIYHSSRGTYGSPRITKELAAIGIKVCRSFVGKIMTEHHLRSILKLKFKKTTISSPKHPVAENSLNQNFKVGRQNEVWVSDITYIRTAEGWAYLTIIIDLFDRKVIGWSLSKSMKATDTSITALKKAQLSRPLVDNQKLMFHSDRGTQYTCKDFVRILKSNQISQSMSRRGNCYDNAVAESFFKTLKVELIYHNKYTTRKKAEESIFEYIENFYNKRRRHSALGNLTIEEFKSLDTISY</sequence>
<gene>
    <name evidence="2" type="ORF">NOX80_10880</name>
</gene>
<evidence type="ECO:0000259" key="1">
    <source>
        <dbReference type="PROSITE" id="PS50994"/>
    </source>
</evidence>
<protein>
    <submittedName>
        <fullName evidence="2">IS3 family transposase</fullName>
    </submittedName>
</protein>
<dbReference type="InterPro" id="IPR048020">
    <property type="entry name" value="Transpos_IS3"/>
</dbReference>
<dbReference type="NCBIfam" id="NF033516">
    <property type="entry name" value="transpos_IS3"/>
    <property type="match status" value="1"/>
</dbReference>
<dbReference type="Proteomes" id="UP001059844">
    <property type="component" value="Chromosome"/>
</dbReference>
<dbReference type="Gene3D" id="3.30.420.10">
    <property type="entry name" value="Ribonuclease H-like superfamily/Ribonuclease H"/>
    <property type="match status" value="1"/>
</dbReference>
<name>A0ABY5IPL4_9FLAO</name>
<feature type="domain" description="Integrase catalytic" evidence="1">
    <location>
        <begin position="203"/>
        <end position="383"/>
    </location>
</feature>
<dbReference type="SUPFAM" id="SSF53098">
    <property type="entry name" value="Ribonuclease H-like"/>
    <property type="match status" value="1"/>
</dbReference>
<dbReference type="InterPro" id="IPR009057">
    <property type="entry name" value="Homeodomain-like_sf"/>
</dbReference>
<dbReference type="Pfam" id="PF00665">
    <property type="entry name" value="rve"/>
    <property type="match status" value="1"/>
</dbReference>
<proteinExistence type="predicted"/>
<dbReference type="Gene3D" id="1.10.10.60">
    <property type="entry name" value="Homeodomain-like"/>
    <property type="match status" value="1"/>
</dbReference>
<dbReference type="InterPro" id="IPR050900">
    <property type="entry name" value="Transposase_IS3/IS150/IS904"/>
</dbReference>
<organism evidence="2 3">
    <name type="scientific">Flavobacterium cerinum</name>
    <dbReference type="NCBI Taxonomy" id="2502784"/>
    <lineage>
        <taxon>Bacteria</taxon>
        <taxon>Pseudomonadati</taxon>
        <taxon>Bacteroidota</taxon>
        <taxon>Flavobacteriia</taxon>
        <taxon>Flavobacteriales</taxon>
        <taxon>Flavobacteriaceae</taxon>
        <taxon>Flavobacterium</taxon>
    </lineage>
</organism>
<evidence type="ECO:0000313" key="3">
    <source>
        <dbReference type="Proteomes" id="UP001059844"/>
    </source>
</evidence>
<dbReference type="PROSITE" id="PS50994">
    <property type="entry name" value="INTEGRASE"/>
    <property type="match status" value="1"/>
</dbReference>